<evidence type="ECO:0000313" key="2">
    <source>
        <dbReference type="Proteomes" id="UP001107558"/>
    </source>
</evidence>
<dbReference type="AlphaFoldDB" id="A0A9J6CGE7"/>
<dbReference type="SUPFAM" id="SSF57903">
    <property type="entry name" value="FYVE/PHD zinc finger"/>
    <property type="match status" value="1"/>
</dbReference>
<evidence type="ECO:0000313" key="1">
    <source>
        <dbReference type="EMBL" id="KAG5680959.1"/>
    </source>
</evidence>
<dbReference type="Proteomes" id="UP001107558">
    <property type="component" value="Chromosome 1"/>
</dbReference>
<proteinExistence type="predicted"/>
<name>A0A9J6CGE7_POLVA</name>
<evidence type="ECO:0008006" key="3">
    <source>
        <dbReference type="Google" id="ProtNLM"/>
    </source>
</evidence>
<dbReference type="InterPro" id="IPR011011">
    <property type="entry name" value="Znf_FYVE_PHD"/>
</dbReference>
<accession>A0A9J6CGE7</accession>
<comment type="caution">
    <text evidence="1">The sequence shown here is derived from an EMBL/GenBank/DDBJ whole genome shotgun (WGS) entry which is preliminary data.</text>
</comment>
<dbReference type="OrthoDB" id="7765201at2759"/>
<sequence>MGKCSGCRREAAADSFINCSLCSESFHSCFAKRSVNEVNELNVSGFKWCCAKCAPNCEPILKNLNSLNKIISDLCVKVDNLEASLLRSEKNDSYSNVLKKASENVVVVKSKNENIDNKLIIEKLKTCLNPKNDKIQGFRTGKEKVLLQAAEGSVSSLISKVKNTLGKDFEVSQIKKSTPKIKVIGIDECDADDDVALIKLMIDQNENVFEKNDNITIVKKYKPNLSSKRVNAIIEVSENVYCKALSNKVICLNWSRCKVYDARSLIRCYKCSRLSHVKEKCNAKICCGKCAGEHDTQECTSNKAKCINCVEANKNFNLKLSINHPSWDKALQC</sequence>
<keyword evidence="2" id="KW-1185">Reference proteome</keyword>
<protein>
    <recommendedName>
        <fullName evidence="3">CCHC-type domain-containing protein</fullName>
    </recommendedName>
</protein>
<reference evidence="1" key="1">
    <citation type="submission" date="2021-03" db="EMBL/GenBank/DDBJ databases">
        <title>Chromosome level genome of the anhydrobiotic midge Polypedilum vanderplanki.</title>
        <authorList>
            <person name="Yoshida Y."/>
            <person name="Kikawada T."/>
            <person name="Gusev O."/>
        </authorList>
    </citation>
    <scope>NUCLEOTIDE SEQUENCE</scope>
    <source>
        <strain evidence="1">NIAS01</strain>
        <tissue evidence="1">Whole body or cell culture</tissue>
    </source>
</reference>
<dbReference type="EMBL" id="JADBJN010000001">
    <property type="protein sequence ID" value="KAG5680959.1"/>
    <property type="molecule type" value="Genomic_DNA"/>
</dbReference>
<organism evidence="1 2">
    <name type="scientific">Polypedilum vanderplanki</name>
    <name type="common">Sleeping chironomid midge</name>
    <dbReference type="NCBI Taxonomy" id="319348"/>
    <lineage>
        <taxon>Eukaryota</taxon>
        <taxon>Metazoa</taxon>
        <taxon>Ecdysozoa</taxon>
        <taxon>Arthropoda</taxon>
        <taxon>Hexapoda</taxon>
        <taxon>Insecta</taxon>
        <taxon>Pterygota</taxon>
        <taxon>Neoptera</taxon>
        <taxon>Endopterygota</taxon>
        <taxon>Diptera</taxon>
        <taxon>Nematocera</taxon>
        <taxon>Chironomoidea</taxon>
        <taxon>Chironomidae</taxon>
        <taxon>Chironominae</taxon>
        <taxon>Polypedilum</taxon>
        <taxon>Polypedilum</taxon>
    </lineage>
</organism>
<gene>
    <name evidence="1" type="ORF">PVAND_010434</name>
</gene>